<reference evidence="1" key="1">
    <citation type="submission" date="2016-05" db="EMBL/GenBank/DDBJ databases">
        <authorList>
            <person name="Lavstsen T."/>
            <person name="Jespersen J.S."/>
        </authorList>
    </citation>
    <scope>NUCLEOTIDE SEQUENCE</scope>
    <source>
        <tissue evidence="1">Brain</tissue>
    </source>
</reference>
<reference evidence="1" key="2">
    <citation type="submission" date="2016-06" db="EMBL/GenBank/DDBJ databases">
        <title>The genome of a short-lived fish provides insights into sex chromosome evolution and the genetic control of aging.</title>
        <authorList>
            <person name="Reichwald K."/>
            <person name="Felder M."/>
            <person name="Petzold A."/>
            <person name="Koch P."/>
            <person name="Groth M."/>
            <person name="Platzer M."/>
        </authorList>
    </citation>
    <scope>NUCLEOTIDE SEQUENCE</scope>
    <source>
        <tissue evidence="1">Brain</tissue>
    </source>
</reference>
<organism evidence="1">
    <name type="scientific">Nothobranchius furzeri</name>
    <name type="common">Turquoise killifish</name>
    <dbReference type="NCBI Taxonomy" id="105023"/>
    <lineage>
        <taxon>Eukaryota</taxon>
        <taxon>Metazoa</taxon>
        <taxon>Chordata</taxon>
        <taxon>Craniata</taxon>
        <taxon>Vertebrata</taxon>
        <taxon>Euteleostomi</taxon>
        <taxon>Actinopterygii</taxon>
        <taxon>Neopterygii</taxon>
        <taxon>Teleostei</taxon>
        <taxon>Neoteleostei</taxon>
        <taxon>Acanthomorphata</taxon>
        <taxon>Ovalentaria</taxon>
        <taxon>Atherinomorphae</taxon>
        <taxon>Cyprinodontiformes</taxon>
        <taxon>Nothobranchiidae</taxon>
        <taxon>Nothobranchius</taxon>
    </lineage>
</organism>
<dbReference type="AlphaFoldDB" id="A0A1A8B5U3"/>
<evidence type="ECO:0000313" key="1">
    <source>
        <dbReference type="EMBL" id="SBP62614.1"/>
    </source>
</evidence>
<proteinExistence type="predicted"/>
<feature type="non-terminal residue" evidence="1">
    <location>
        <position position="1"/>
    </location>
</feature>
<gene>
    <name evidence="1" type="primary">Nfu_g_1_014900</name>
</gene>
<accession>A0A1A8B5U3</accession>
<protein>
    <submittedName>
        <fullName evidence="1">Uncharacterized protein</fullName>
    </submittedName>
</protein>
<dbReference type="EMBL" id="HADY01024129">
    <property type="protein sequence ID" value="SBP62614.1"/>
    <property type="molecule type" value="Transcribed_RNA"/>
</dbReference>
<sequence>NILEDWVNTQRADGRGVSTVQIITNQSRVCVAEASLVSAPELV</sequence>
<feature type="non-terminal residue" evidence="1">
    <location>
        <position position="43"/>
    </location>
</feature>
<name>A0A1A8B5U3_NOTFU</name>